<dbReference type="PROSITE" id="PS50975">
    <property type="entry name" value="ATP_GRASP"/>
    <property type="match status" value="1"/>
</dbReference>
<keyword evidence="3 4" id="KW-0067">ATP-binding</keyword>
<keyword evidence="7" id="KW-1185">Reference proteome</keyword>
<evidence type="ECO:0000259" key="5">
    <source>
        <dbReference type="PROSITE" id="PS50975"/>
    </source>
</evidence>
<organism evidence="6 7">
    <name type="scientific">Paenibacillus shirakamiensis</name>
    <dbReference type="NCBI Taxonomy" id="1265935"/>
    <lineage>
        <taxon>Bacteria</taxon>
        <taxon>Bacillati</taxon>
        <taxon>Bacillota</taxon>
        <taxon>Bacilli</taxon>
        <taxon>Bacillales</taxon>
        <taxon>Paenibacillaceae</taxon>
        <taxon>Paenibacillus</taxon>
    </lineage>
</organism>
<dbReference type="Gene3D" id="3.30.470.20">
    <property type="entry name" value="ATP-grasp fold, B domain"/>
    <property type="match status" value="1"/>
</dbReference>
<dbReference type="SUPFAM" id="SSF56059">
    <property type="entry name" value="Glutathione synthetase ATP-binding domain-like"/>
    <property type="match status" value="1"/>
</dbReference>
<dbReference type="PANTHER" id="PTHR43585:SF2">
    <property type="entry name" value="ATP-GRASP ENZYME FSQD"/>
    <property type="match status" value="1"/>
</dbReference>
<dbReference type="RefSeq" id="WP_209858091.1">
    <property type="nucleotide sequence ID" value="NZ_JAGGLD010000001.1"/>
</dbReference>
<dbReference type="Proteomes" id="UP001519288">
    <property type="component" value="Unassembled WGS sequence"/>
</dbReference>
<evidence type="ECO:0000256" key="1">
    <source>
        <dbReference type="ARBA" id="ARBA00022598"/>
    </source>
</evidence>
<feature type="domain" description="ATP-grasp" evidence="5">
    <location>
        <begin position="119"/>
        <end position="315"/>
    </location>
</feature>
<evidence type="ECO:0000256" key="2">
    <source>
        <dbReference type="ARBA" id="ARBA00022741"/>
    </source>
</evidence>
<dbReference type="InterPro" id="IPR052032">
    <property type="entry name" value="ATP-dep_AA_Ligase"/>
</dbReference>
<gene>
    <name evidence="6" type="ORF">J2Z69_000006</name>
</gene>
<reference evidence="6 7" key="1">
    <citation type="submission" date="2021-03" db="EMBL/GenBank/DDBJ databases">
        <title>Genomic Encyclopedia of Type Strains, Phase IV (KMG-IV): sequencing the most valuable type-strain genomes for metagenomic binning, comparative biology and taxonomic classification.</title>
        <authorList>
            <person name="Goeker M."/>
        </authorList>
    </citation>
    <scope>NUCLEOTIDE SEQUENCE [LARGE SCALE GENOMIC DNA]</scope>
    <source>
        <strain evidence="6 7">DSM 26806</strain>
    </source>
</reference>
<dbReference type="Pfam" id="PF13535">
    <property type="entry name" value="ATP-grasp_4"/>
    <property type="match status" value="1"/>
</dbReference>
<evidence type="ECO:0000313" key="7">
    <source>
        <dbReference type="Proteomes" id="UP001519288"/>
    </source>
</evidence>
<evidence type="ECO:0000256" key="3">
    <source>
        <dbReference type="ARBA" id="ARBA00022840"/>
    </source>
</evidence>
<dbReference type="InterPro" id="IPR011761">
    <property type="entry name" value="ATP-grasp"/>
</dbReference>
<keyword evidence="2 4" id="KW-0547">Nucleotide-binding</keyword>
<protein>
    <submittedName>
        <fullName evidence="6">Biotin carboxylase</fullName>
    </submittedName>
</protein>
<dbReference type="PANTHER" id="PTHR43585">
    <property type="entry name" value="FUMIPYRROLE BIOSYNTHESIS PROTEIN C"/>
    <property type="match status" value="1"/>
</dbReference>
<dbReference type="EMBL" id="JAGGLD010000001">
    <property type="protein sequence ID" value="MBP1998987.1"/>
    <property type="molecule type" value="Genomic_DNA"/>
</dbReference>
<name>A0ABS4JB99_9BACL</name>
<keyword evidence="1" id="KW-0436">Ligase</keyword>
<comment type="caution">
    <text evidence="6">The sequence shown here is derived from an EMBL/GenBank/DDBJ whole genome shotgun (WGS) entry which is preliminary data.</text>
</comment>
<evidence type="ECO:0000256" key="4">
    <source>
        <dbReference type="PROSITE-ProRule" id="PRU00409"/>
    </source>
</evidence>
<proteinExistence type="predicted"/>
<sequence length="419" mass="46454">MTNSILPKVAIFYGQGSASPLSIQAASVGVCNIVFLYREDCSSSDLSQIKVLDKYVKSYNISNVSEVEIKEILLHERVQGITTFSEYKLLETSLFVEKMGLFGNSTETANALVNKFMQRQILSTAKGTSVRFTRLDKNNMKQSLSEVGTPAIIKPVVGAGSKWTKKVNSYEELEHAVHEFPLDHEYVLEEFLSGHKGSADSFYGDYVSVESVHQGGKSTQISITGKLPLTPHFAESGMFLPHPFSKEMEDKIRSVDAAAIKALNITSGTTHTEIKITDDGPKIIEVNGRMGGYVSEILKRATGVDLIRLTLQISLNQEVSIQPIPMNKVYYQIFLTPPSIENGIYQGITGLETLKDYKDITHVQITKKEGETIDSRLGTENNIGIVYGESEDFQQFVTTINLVRSQANPLIVQQKEVLQ</sequence>
<accession>A0ABS4JB99</accession>
<evidence type="ECO:0000313" key="6">
    <source>
        <dbReference type="EMBL" id="MBP1998987.1"/>
    </source>
</evidence>